<dbReference type="SUPFAM" id="SSF53706">
    <property type="entry name" value="Formate dehydrogenase/DMSO reductase, domains 1-3"/>
    <property type="match status" value="1"/>
</dbReference>
<dbReference type="RefSeq" id="WP_175177400.1">
    <property type="nucleotide sequence ID" value="NZ_CADIJX010000008.1"/>
</dbReference>
<dbReference type="Pfam" id="PF01568">
    <property type="entry name" value="Molydop_binding"/>
    <property type="match status" value="1"/>
</dbReference>
<evidence type="ECO:0000256" key="6">
    <source>
        <dbReference type="ARBA" id="ARBA00022723"/>
    </source>
</evidence>
<gene>
    <name evidence="12" type="primary">napA_1</name>
    <name evidence="12" type="ORF">LMG3431_05135</name>
</gene>
<comment type="cofactor">
    <cofactor evidence="1">
        <name>Mo-bis(molybdopterin guanine dinucleotide)</name>
        <dbReference type="ChEBI" id="CHEBI:60539"/>
    </cofactor>
</comment>
<dbReference type="CDD" id="cd02791">
    <property type="entry name" value="MopB_CT_Nitrate-R-NapA-like"/>
    <property type="match status" value="1"/>
</dbReference>
<keyword evidence="4" id="KW-0004">4Fe-4S</keyword>
<dbReference type="GO" id="GO:0043546">
    <property type="term" value="F:molybdopterin cofactor binding"/>
    <property type="evidence" value="ECO:0007669"/>
    <property type="project" value="InterPro"/>
</dbReference>
<evidence type="ECO:0000259" key="11">
    <source>
        <dbReference type="PROSITE" id="PS51669"/>
    </source>
</evidence>
<dbReference type="Gene3D" id="1.10.10.1100">
    <property type="entry name" value="BFD-like [2Fe-2S]-binding domain"/>
    <property type="match status" value="1"/>
</dbReference>
<keyword evidence="6" id="KW-0479">Metal-binding</keyword>
<dbReference type="PROSITE" id="PS00551">
    <property type="entry name" value="MOLYBDOPTERIN_PROK_1"/>
    <property type="match status" value="1"/>
</dbReference>
<dbReference type="GO" id="GO:0016020">
    <property type="term" value="C:membrane"/>
    <property type="evidence" value="ECO:0007669"/>
    <property type="project" value="TreeGrafter"/>
</dbReference>
<dbReference type="Pfam" id="PF04324">
    <property type="entry name" value="Fer2_BFD"/>
    <property type="match status" value="1"/>
</dbReference>
<dbReference type="InterPro" id="IPR009010">
    <property type="entry name" value="Asp_de-COase-like_dom_sf"/>
</dbReference>
<dbReference type="Gene3D" id="2.40.40.20">
    <property type="match status" value="1"/>
</dbReference>
<organism evidence="12 13">
    <name type="scientific">Achromobacter pestifer</name>
    <dbReference type="NCBI Taxonomy" id="1353889"/>
    <lineage>
        <taxon>Bacteria</taxon>
        <taxon>Pseudomonadati</taxon>
        <taxon>Pseudomonadota</taxon>
        <taxon>Betaproteobacteria</taxon>
        <taxon>Burkholderiales</taxon>
        <taxon>Alcaligenaceae</taxon>
        <taxon>Achromobacter</taxon>
    </lineage>
</organism>
<dbReference type="PROSITE" id="PS51669">
    <property type="entry name" value="4FE4S_MOW_BIS_MGD"/>
    <property type="match status" value="1"/>
</dbReference>
<evidence type="ECO:0000256" key="1">
    <source>
        <dbReference type="ARBA" id="ARBA00001942"/>
    </source>
</evidence>
<dbReference type="Gene3D" id="3.40.50.740">
    <property type="match status" value="1"/>
</dbReference>
<evidence type="ECO:0000256" key="7">
    <source>
        <dbReference type="ARBA" id="ARBA00023002"/>
    </source>
</evidence>
<evidence type="ECO:0000256" key="4">
    <source>
        <dbReference type="ARBA" id="ARBA00022485"/>
    </source>
</evidence>
<dbReference type="GO" id="GO:0045333">
    <property type="term" value="P:cellular respiration"/>
    <property type="evidence" value="ECO:0007669"/>
    <property type="project" value="UniProtKB-ARBA"/>
</dbReference>
<dbReference type="CDD" id="cd02754">
    <property type="entry name" value="MopB_Nitrate-R-NapA-like"/>
    <property type="match status" value="1"/>
</dbReference>
<dbReference type="InterPro" id="IPR050123">
    <property type="entry name" value="Prok_molybdopt-oxidoreductase"/>
</dbReference>
<dbReference type="InterPro" id="IPR006963">
    <property type="entry name" value="Mopterin_OxRdtase_4Fe-4S_dom"/>
</dbReference>
<dbReference type="EMBL" id="CADIJX010000008">
    <property type="protein sequence ID" value="CAB3695938.1"/>
    <property type="molecule type" value="Genomic_DNA"/>
</dbReference>
<dbReference type="GO" id="GO:0042128">
    <property type="term" value="P:nitrate assimilation"/>
    <property type="evidence" value="ECO:0007669"/>
    <property type="project" value="UniProtKB-KW"/>
</dbReference>
<keyword evidence="13" id="KW-1185">Reference proteome</keyword>
<dbReference type="AlphaFoldDB" id="A0A6S7AML6"/>
<dbReference type="GO" id="GO:1990204">
    <property type="term" value="C:oxidoreductase complex"/>
    <property type="evidence" value="ECO:0007669"/>
    <property type="project" value="UniProtKB-ARBA"/>
</dbReference>
<dbReference type="EC" id="1.9.6.1" evidence="12"/>
<dbReference type="InterPro" id="IPR027467">
    <property type="entry name" value="MopterinOxRdtase_cofactor_BS"/>
</dbReference>
<dbReference type="Pfam" id="PF04879">
    <property type="entry name" value="Molybdop_Fe4S4"/>
    <property type="match status" value="1"/>
</dbReference>
<keyword evidence="7 12" id="KW-0560">Oxidoreductase</keyword>
<evidence type="ECO:0000256" key="3">
    <source>
        <dbReference type="ARBA" id="ARBA00008747"/>
    </source>
</evidence>
<evidence type="ECO:0000256" key="9">
    <source>
        <dbReference type="ARBA" id="ARBA00023014"/>
    </source>
</evidence>
<keyword evidence="8" id="KW-0408">Iron</keyword>
<sequence length="930" mass="98928">MHKPSGNPIPIVDVSAGRDVPSVCCYCGTGCGVRVQVRDGAVLAVRGDERHPANHGKLCSKGLALGDTVRRDGARVLSAQWREARDQPMRDIALDRALDIAADTLARTILSHGPDAVGFYLSGQLLTEDYAVFNKLARALAGTNNIDTNSRLCMSSAVSGYKRTLGADAPPACYEDLDLADTVLIAGSNMAYAHPVLFRRLEAARARRPDMKVIAVDPRRTDTTAFADLHLPIAPGTDVALFHAMLHVMVREGLVDHGYIQRHTEGFDALQARLDAFPPEAAQRLCGVPARDIIQAARWFGGANAALSLYTMGLNQSTSGTDKNAALIHLHLATGQIGRPGAGPFSLTGQPNAMGGREAGGMATLLPGHRDPAYAADRADVAALWGVERLPDAPGTTALDMFDAVLEGRIKVLWIAATNPAQSLPDQARVRAALERAECVIVQEAFANTETLAYADLVLPAATWPEKSGTVTNSERRISRVQAAIAPPGDAQPDWRLAQAVAQRLAGRIAPDKEARFAYRDESEVFAEHARMTAGRDLDYSALDYDALRRDGPQQWPYRAGQGTARLYADGVFPTPSGRARFIDVDYRPPADLLTPDFPLQLTTGRLRDHWHTMARTSLSRVLTQHVEEPWVSLHPEDMRRLKLEAGALARLRSRRGSVVLPVRADDGVQAGHAFLPMHWGSAFMAGLGVNALTSPATDPISRQPELKFSAIAAEPAGLAWQAAGWLQGDGATLRARLAPWLRRFDYAVLLPVGAGGVRLRLAAADTPSPAVLAELADAFGLARADVVFDDLARGKLRRVAVAQGVLRAFLLAGDWRAQDALLSWAAGADAPASISALLLGRISGPARSRTVCVCNGVNEAAILAGIASGCDLAALKSTLGCGTGCGSCVPEIQSLIARIPAVAVTSGHTPGTATGVVSSQPSRVADGVF</sequence>
<reference evidence="12 13" key="1">
    <citation type="submission" date="2020-04" db="EMBL/GenBank/DDBJ databases">
        <authorList>
            <person name="De Canck E."/>
        </authorList>
    </citation>
    <scope>NUCLEOTIDE SEQUENCE [LARGE SCALE GENOMIC DNA]</scope>
    <source>
        <strain evidence="12 13">LMG 3431</strain>
    </source>
</reference>
<evidence type="ECO:0000313" key="12">
    <source>
        <dbReference type="EMBL" id="CAB3695938.1"/>
    </source>
</evidence>
<dbReference type="InterPro" id="IPR007419">
    <property type="entry name" value="BFD-like_2Fe2S-bd_dom"/>
</dbReference>
<dbReference type="SUPFAM" id="SSF50692">
    <property type="entry name" value="ADC-like"/>
    <property type="match status" value="1"/>
</dbReference>
<comment type="cofactor">
    <cofactor evidence="2">
        <name>[4Fe-4S] cluster</name>
        <dbReference type="ChEBI" id="CHEBI:49883"/>
    </cofactor>
</comment>
<evidence type="ECO:0000313" key="13">
    <source>
        <dbReference type="Proteomes" id="UP000494108"/>
    </source>
</evidence>
<dbReference type="InterPro" id="IPR006657">
    <property type="entry name" value="MoPterin_dinucl-bd_dom"/>
</dbReference>
<accession>A0A6S7AML6</accession>
<comment type="similarity">
    <text evidence="3">Belongs to the prokaryotic molybdopterin-containing oxidoreductase family. NasA/NapA/NarB subfamily.</text>
</comment>
<dbReference type="PANTHER" id="PTHR43105:SF9">
    <property type="entry name" value="NADPH-FE(3+) OXIDOREDUCTASE SUBUNIT ALPHA"/>
    <property type="match status" value="1"/>
</dbReference>
<dbReference type="InterPro" id="IPR006656">
    <property type="entry name" value="Mopterin_OxRdtase"/>
</dbReference>
<feature type="domain" description="4Fe-4S Mo/W bis-MGD-type" evidence="11">
    <location>
        <begin position="17"/>
        <end position="73"/>
    </location>
</feature>
<dbReference type="FunFam" id="3.40.228.10:FF:000002">
    <property type="entry name" value="Formate dehydrogenase subunit alpha"/>
    <property type="match status" value="1"/>
</dbReference>
<keyword evidence="9" id="KW-0411">Iron-sulfur</keyword>
<dbReference type="Proteomes" id="UP000494108">
    <property type="component" value="Unassembled WGS sequence"/>
</dbReference>
<keyword evidence="5" id="KW-0500">Molybdenum</keyword>
<proteinExistence type="inferred from homology"/>
<dbReference type="PANTHER" id="PTHR43105">
    <property type="entry name" value="RESPIRATORY NITRATE REDUCTASE"/>
    <property type="match status" value="1"/>
</dbReference>
<evidence type="ECO:0000256" key="5">
    <source>
        <dbReference type="ARBA" id="ARBA00022505"/>
    </source>
</evidence>
<dbReference type="Gene3D" id="2.20.25.90">
    <property type="entry name" value="ADC-like domains"/>
    <property type="match status" value="1"/>
</dbReference>
<dbReference type="GO" id="GO:0050140">
    <property type="term" value="F:nitrate reductase (cytochrome) activity"/>
    <property type="evidence" value="ECO:0007669"/>
    <property type="project" value="UniProtKB-EC"/>
</dbReference>
<evidence type="ECO:0000256" key="10">
    <source>
        <dbReference type="ARBA" id="ARBA00023063"/>
    </source>
</evidence>
<protein>
    <submittedName>
        <fullName evidence="12">Periplasmic nitrate reductase</fullName>
        <ecNumber evidence="12">1.9.6.1</ecNumber>
    </submittedName>
</protein>
<evidence type="ECO:0000256" key="2">
    <source>
        <dbReference type="ARBA" id="ARBA00001966"/>
    </source>
</evidence>
<name>A0A6S7AML6_9BURK</name>
<dbReference type="Pfam" id="PF00384">
    <property type="entry name" value="Molybdopterin"/>
    <property type="match status" value="1"/>
</dbReference>
<dbReference type="GO" id="GO:0046872">
    <property type="term" value="F:metal ion binding"/>
    <property type="evidence" value="ECO:0007669"/>
    <property type="project" value="UniProtKB-KW"/>
</dbReference>
<dbReference type="Gene3D" id="3.40.228.10">
    <property type="entry name" value="Dimethylsulfoxide Reductase, domain 2"/>
    <property type="match status" value="1"/>
</dbReference>
<dbReference type="InterPro" id="IPR041957">
    <property type="entry name" value="CT_Nitrate-R-NapA-like"/>
</dbReference>
<keyword evidence="10" id="KW-0534">Nitrate assimilation</keyword>
<dbReference type="InterPro" id="IPR041854">
    <property type="entry name" value="BFD-like_2Fe2S-bd_dom_sf"/>
</dbReference>
<dbReference type="SMART" id="SM00926">
    <property type="entry name" value="Molybdop_Fe4S4"/>
    <property type="match status" value="1"/>
</dbReference>
<dbReference type="GO" id="GO:0051539">
    <property type="term" value="F:4 iron, 4 sulfur cluster binding"/>
    <property type="evidence" value="ECO:0007669"/>
    <property type="project" value="UniProtKB-KW"/>
</dbReference>
<evidence type="ECO:0000256" key="8">
    <source>
        <dbReference type="ARBA" id="ARBA00023004"/>
    </source>
</evidence>